<gene>
    <name evidence="3" type="ORF">PPERSA_09246</name>
</gene>
<feature type="transmembrane region" description="Helical" evidence="1">
    <location>
        <begin position="222"/>
        <end position="255"/>
    </location>
</feature>
<reference evidence="3 4" key="1">
    <citation type="journal article" date="2015" name="Sci. Rep.">
        <title>Genome of the facultative scuticociliatosis pathogen Pseudocohnilembus persalinus provides insight into its virulence through horizontal gene transfer.</title>
        <authorList>
            <person name="Xiong J."/>
            <person name="Wang G."/>
            <person name="Cheng J."/>
            <person name="Tian M."/>
            <person name="Pan X."/>
            <person name="Warren A."/>
            <person name="Jiang C."/>
            <person name="Yuan D."/>
            <person name="Miao W."/>
        </authorList>
    </citation>
    <scope>NUCLEOTIDE SEQUENCE [LARGE SCALE GENOMIC DNA]</scope>
    <source>
        <strain evidence="3">36N120E</strain>
    </source>
</reference>
<dbReference type="InParanoid" id="A0A0V0QLW0"/>
<accession>A0A0V0QLW0</accession>
<feature type="signal peptide" evidence="2">
    <location>
        <begin position="1"/>
        <end position="22"/>
    </location>
</feature>
<dbReference type="AlphaFoldDB" id="A0A0V0QLW0"/>
<keyword evidence="1" id="KW-0472">Membrane</keyword>
<keyword evidence="1" id="KW-1133">Transmembrane helix</keyword>
<protein>
    <recommendedName>
        <fullName evidence="5">Nucleic acid-binding, OB-fold</fullName>
    </recommendedName>
</protein>
<dbReference type="EMBL" id="LDAU01000140">
    <property type="protein sequence ID" value="KRX03234.1"/>
    <property type="molecule type" value="Genomic_DNA"/>
</dbReference>
<feature type="chain" id="PRO_5006867493" description="Nucleic acid-binding, OB-fold" evidence="2">
    <location>
        <begin position="23"/>
        <end position="262"/>
    </location>
</feature>
<keyword evidence="1" id="KW-0812">Transmembrane</keyword>
<sequence>MDFPFKLEILTLLGFTLIFSWSERNKKTKHYNQIQQKETPLTQTDLENSIKNEKNKWQKINDTEILQQGLLLQGVITTNEHFKPIDTNNNQYNNLFYSEILINDKNDKKGNKYEVDNFIKCAGNLVLKEGQKQMQINLVENLKIQKDIFTFNNDKKIKFIFEPFKLLSFDYNYVEKGIEVGGIITLFGDVVYDLKDKVFRIENCEYLGYKKKQLLEIFQSQILAWNVFISFLTGLGVFFGQFTLSFLLCDIYVAIHSPIQSI</sequence>
<keyword evidence="4" id="KW-1185">Reference proteome</keyword>
<evidence type="ECO:0000256" key="2">
    <source>
        <dbReference type="SAM" id="SignalP"/>
    </source>
</evidence>
<evidence type="ECO:0000313" key="3">
    <source>
        <dbReference type="EMBL" id="KRX03234.1"/>
    </source>
</evidence>
<keyword evidence="2" id="KW-0732">Signal</keyword>
<comment type="caution">
    <text evidence="3">The sequence shown here is derived from an EMBL/GenBank/DDBJ whole genome shotgun (WGS) entry which is preliminary data.</text>
</comment>
<evidence type="ECO:0000313" key="4">
    <source>
        <dbReference type="Proteomes" id="UP000054937"/>
    </source>
</evidence>
<organism evidence="3 4">
    <name type="scientific">Pseudocohnilembus persalinus</name>
    <name type="common">Ciliate</name>
    <dbReference type="NCBI Taxonomy" id="266149"/>
    <lineage>
        <taxon>Eukaryota</taxon>
        <taxon>Sar</taxon>
        <taxon>Alveolata</taxon>
        <taxon>Ciliophora</taxon>
        <taxon>Intramacronucleata</taxon>
        <taxon>Oligohymenophorea</taxon>
        <taxon>Scuticociliatia</taxon>
        <taxon>Philasterida</taxon>
        <taxon>Pseudocohnilembidae</taxon>
        <taxon>Pseudocohnilembus</taxon>
    </lineage>
</organism>
<proteinExistence type="predicted"/>
<dbReference type="Proteomes" id="UP000054937">
    <property type="component" value="Unassembled WGS sequence"/>
</dbReference>
<evidence type="ECO:0008006" key="5">
    <source>
        <dbReference type="Google" id="ProtNLM"/>
    </source>
</evidence>
<evidence type="ECO:0000256" key="1">
    <source>
        <dbReference type="SAM" id="Phobius"/>
    </source>
</evidence>
<name>A0A0V0QLW0_PSEPJ</name>